<accession>A0A8H7RC67</accession>
<evidence type="ECO:0000313" key="1">
    <source>
        <dbReference type="EMBL" id="KAG2206941.1"/>
    </source>
</evidence>
<comment type="caution">
    <text evidence="1">The sequence shown here is derived from an EMBL/GenBank/DDBJ whole genome shotgun (WGS) entry which is preliminary data.</text>
</comment>
<protein>
    <submittedName>
        <fullName evidence="1">Uncharacterized protein</fullName>
    </submittedName>
</protein>
<name>A0A8H7RC67_9FUNG</name>
<organism evidence="1 2">
    <name type="scientific">Mucor plumbeus</name>
    <dbReference type="NCBI Taxonomy" id="97098"/>
    <lineage>
        <taxon>Eukaryota</taxon>
        <taxon>Fungi</taxon>
        <taxon>Fungi incertae sedis</taxon>
        <taxon>Mucoromycota</taxon>
        <taxon>Mucoromycotina</taxon>
        <taxon>Mucoromycetes</taxon>
        <taxon>Mucorales</taxon>
        <taxon>Mucorineae</taxon>
        <taxon>Mucoraceae</taxon>
        <taxon>Mucor</taxon>
    </lineage>
</organism>
<gene>
    <name evidence="1" type="ORF">INT46_005461</name>
</gene>
<keyword evidence="2" id="KW-1185">Reference proteome</keyword>
<dbReference type="AlphaFoldDB" id="A0A8H7RC67"/>
<dbReference type="OrthoDB" id="2162691at2759"/>
<reference evidence="1" key="1">
    <citation type="submission" date="2020-12" db="EMBL/GenBank/DDBJ databases">
        <title>Metabolic potential, ecology and presence of endohyphal bacteria is reflected in genomic diversity of Mucoromycotina.</title>
        <authorList>
            <person name="Muszewska A."/>
            <person name="Okrasinska A."/>
            <person name="Steczkiewicz K."/>
            <person name="Drgas O."/>
            <person name="Orlowska M."/>
            <person name="Perlinska-Lenart U."/>
            <person name="Aleksandrzak-Piekarczyk T."/>
            <person name="Szatraj K."/>
            <person name="Zielenkiewicz U."/>
            <person name="Pilsyk S."/>
            <person name="Malc E."/>
            <person name="Mieczkowski P."/>
            <person name="Kruszewska J.S."/>
            <person name="Biernat P."/>
            <person name="Pawlowska J."/>
        </authorList>
    </citation>
    <scope>NUCLEOTIDE SEQUENCE</scope>
    <source>
        <strain evidence="1">CBS 226.32</strain>
    </source>
</reference>
<evidence type="ECO:0000313" key="2">
    <source>
        <dbReference type="Proteomes" id="UP000650833"/>
    </source>
</evidence>
<proteinExistence type="predicted"/>
<dbReference type="EMBL" id="JAEPRC010000140">
    <property type="protein sequence ID" value="KAG2206941.1"/>
    <property type="molecule type" value="Genomic_DNA"/>
</dbReference>
<sequence length="97" mass="11359">MQNATNFGAKHVFASFMTRDYTFDLICQTWQAFLFPKKDIQKMNDQLPLQHQEDHADLATQIVQQQTIPEETAVSEQLKQQQKQVQTIKSTVNKQYQ</sequence>
<dbReference type="Proteomes" id="UP000650833">
    <property type="component" value="Unassembled WGS sequence"/>
</dbReference>